<organism evidence="12 13">
    <name type="scientific">Methylopila musalis</name>
    <dbReference type="NCBI Taxonomy" id="1134781"/>
    <lineage>
        <taxon>Bacteria</taxon>
        <taxon>Pseudomonadati</taxon>
        <taxon>Pseudomonadota</taxon>
        <taxon>Alphaproteobacteria</taxon>
        <taxon>Hyphomicrobiales</taxon>
        <taxon>Methylopilaceae</taxon>
        <taxon>Methylopila</taxon>
    </lineage>
</organism>
<evidence type="ECO:0000259" key="11">
    <source>
        <dbReference type="PROSITE" id="PS51385"/>
    </source>
</evidence>
<dbReference type="Proteomes" id="UP001597171">
    <property type="component" value="Unassembled WGS sequence"/>
</dbReference>
<dbReference type="InterPro" id="IPR029056">
    <property type="entry name" value="Ribokinase-like"/>
</dbReference>
<dbReference type="RefSeq" id="WP_378777844.1">
    <property type="nucleotide sequence ID" value="NZ_JBHTMX010000435.1"/>
</dbReference>
<feature type="domain" description="YjeF C-terminal" evidence="10">
    <location>
        <begin position="158"/>
        <end position="206"/>
    </location>
</feature>
<evidence type="ECO:0000313" key="13">
    <source>
        <dbReference type="Proteomes" id="UP001597171"/>
    </source>
</evidence>
<dbReference type="Gene3D" id="3.40.1190.20">
    <property type="match status" value="1"/>
</dbReference>
<comment type="cofactor">
    <cofactor evidence="1">
        <name>K(+)</name>
        <dbReference type="ChEBI" id="CHEBI:29103"/>
    </cofactor>
</comment>
<protein>
    <recommendedName>
        <fullName evidence="5">Bifunctional NAD(P)H-hydrate repair enzyme Nnr</fullName>
        <ecNumber evidence="4">4.2.1.136</ecNumber>
    </recommendedName>
    <alternativeName>
        <fullName evidence="7">Nicotinamide nucleotide repair protein</fullName>
    </alternativeName>
</protein>
<evidence type="ECO:0000313" key="12">
    <source>
        <dbReference type="EMBL" id="MFD1333935.1"/>
    </source>
</evidence>
<comment type="function">
    <text evidence="6">Bifunctional enzyme that catalyzes the epimerization of the S- and R-forms of NAD(P)HX and the dehydration of the S-form of NAD(P)HX at the expense of ADP, which is converted to AMP. This allows the repair of both epimers of NAD(P)HX, a damaged form of NAD(P)H that is a result of enzymatic or heat-dependent hydration.</text>
</comment>
<evidence type="ECO:0000256" key="8">
    <source>
        <dbReference type="ARBA" id="ARBA00048238"/>
    </source>
</evidence>
<dbReference type="InterPro" id="IPR004443">
    <property type="entry name" value="YjeF_N_dom"/>
</dbReference>
<dbReference type="InterPro" id="IPR000631">
    <property type="entry name" value="CARKD"/>
</dbReference>
<comment type="catalytic activity">
    <reaction evidence="8">
        <text>(6S)-NADHX + ADP = AMP + phosphate + NADH + H(+)</text>
        <dbReference type="Rhea" id="RHEA:32223"/>
        <dbReference type="ChEBI" id="CHEBI:15378"/>
        <dbReference type="ChEBI" id="CHEBI:43474"/>
        <dbReference type="ChEBI" id="CHEBI:57945"/>
        <dbReference type="ChEBI" id="CHEBI:64074"/>
        <dbReference type="ChEBI" id="CHEBI:456215"/>
        <dbReference type="ChEBI" id="CHEBI:456216"/>
        <dbReference type="EC" id="4.2.1.136"/>
    </reaction>
</comment>
<accession>A0ABW3ZC62</accession>
<comment type="caution">
    <text evidence="12">The sequence shown here is derived from an EMBL/GenBank/DDBJ whole genome shotgun (WGS) entry which is preliminary data.</text>
</comment>
<dbReference type="SUPFAM" id="SSF53613">
    <property type="entry name" value="Ribokinase-like"/>
    <property type="match status" value="1"/>
</dbReference>
<feature type="non-terminal residue" evidence="12">
    <location>
        <position position="206"/>
    </location>
</feature>
<feature type="domain" description="YjeF N-terminal" evidence="11">
    <location>
        <begin position="1"/>
        <end position="148"/>
    </location>
</feature>
<evidence type="ECO:0000259" key="10">
    <source>
        <dbReference type="PROSITE" id="PS51383"/>
    </source>
</evidence>
<evidence type="ECO:0000256" key="9">
    <source>
        <dbReference type="ARBA" id="ARBA00049209"/>
    </source>
</evidence>
<keyword evidence="13" id="KW-1185">Reference proteome</keyword>
<dbReference type="Pfam" id="PF03853">
    <property type="entry name" value="YjeF_N"/>
    <property type="match status" value="1"/>
</dbReference>
<dbReference type="PROSITE" id="PS51385">
    <property type="entry name" value="YJEF_N"/>
    <property type="match status" value="1"/>
</dbReference>
<dbReference type="EC" id="4.2.1.136" evidence="4"/>
<comment type="catalytic activity">
    <reaction evidence="9">
        <text>(6S)-NADPHX + ADP = AMP + phosphate + NADPH + H(+)</text>
        <dbReference type="Rhea" id="RHEA:32235"/>
        <dbReference type="ChEBI" id="CHEBI:15378"/>
        <dbReference type="ChEBI" id="CHEBI:43474"/>
        <dbReference type="ChEBI" id="CHEBI:57783"/>
        <dbReference type="ChEBI" id="CHEBI:64076"/>
        <dbReference type="ChEBI" id="CHEBI:456215"/>
        <dbReference type="ChEBI" id="CHEBI:456216"/>
        <dbReference type="EC" id="4.2.1.136"/>
    </reaction>
</comment>
<comment type="similarity">
    <text evidence="2">In the N-terminal section; belongs to the NnrE/AIBP family.</text>
</comment>
<dbReference type="PROSITE" id="PS51383">
    <property type="entry name" value="YJEF_C_3"/>
    <property type="match status" value="1"/>
</dbReference>
<dbReference type="EMBL" id="JBHTMX010000435">
    <property type="protein sequence ID" value="MFD1333935.1"/>
    <property type="molecule type" value="Genomic_DNA"/>
</dbReference>
<dbReference type="SUPFAM" id="SSF64153">
    <property type="entry name" value="YjeF N-terminal domain-like"/>
    <property type="match status" value="1"/>
</dbReference>
<reference evidence="13" key="1">
    <citation type="journal article" date="2019" name="Int. J. Syst. Evol. Microbiol.">
        <title>The Global Catalogue of Microorganisms (GCM) 10K type strain sequencing project: providing services to taxonomists for standard genome sequencing and annotation.</title>
        <authorList>
            <consortium name="The Broad Institute Genomics Platform"/>
            <consortium name="The Broad Institute Genome Sequencing Center for Infectious Disease"/>
            <person name="Wu L."/>
            <person name="Ma J."/>
        </authorList>
    </citation>
    <scope>NUCLEOTIDE SEQUENCE [LARGE SCALE GENOMIC DNA]</scope>
    <source>
        <strain evidence="13">CCUG 61696</strain>
    </source>
</reference>
<evidence type="ECO:0000256" key="2">
    <source>
        <dbReference type="ARBA" id="ARBA00006001"/>
    </source>
</evidence>
<name>A0ABW3ZC62_9HYPH</name>
<sequence length="206" mass="20625">YVAARRLAEQGLAVTVAALVPPARLTGDAARMAERWAGPTVPISEADVAAADLIVDALFGAGLSRPLDGAAAEAVARANASGAPILAVDVPSGLHGDRGAPLDGGVAIRAAATVTFVRAKPGHVLLPGRTLCGALTVADIGTPEAVVPSLGVATFLNRPAIWSAALPRPASDGHKYRRGHALVWSGPEFMTGAARLSALAAARAGA</sequence>
<dbReference type="InterPro" id="IPR036652">
    <property type="entry name" value="YjeF_N_dom_sf"/>
</dbReference>
<evidence type="ECO:0000256" key="1">
    <source>
        <dbReference type="ARBA" id="ARBA00001958"/>
    </source>
</evidence>
<evidence type="ECO:0000256" key="6">
    <source>
        <dbReference type="ARBA" id="ARBA00025153"/>
    </source>
</evidence>
<feature type="non-terminal residue" evidence="12">
    <location>
        <position position="1"/>
    </location>
</feature>
<evidence type="ECO:0000256" key="4">
    <source>
        <dbReference type="ARBA" id="ARBA00013129"/>
    </source>
</evidence>
<evidence type="ECO:0000256" key="3">
    <source>
        <dbReference type="ARBA" id="ARBA00009524"/>
    </source>
</evidence>
<proteinExistence type="inferred from homology"/>
<evidence type="ECO:0000256" key="7">
    <source>
        <dbReference type="ARBA" id="ARBA00032624"/>
    </source>
</evidence>
<dbReference type="Gene3D" id="3.40.50.10260">
    <property type="entry name" value="YjeF N-terminal domain"/>
    <property type="match status" value="1"/>
</dbReference>
<gene>
    <name evidence="12" type="ORF">ACFQ4O_18165</name>
</gene>
<evidence type="ECO:0000256" key="5">
    <source>
        <dbReference type="ARBA" id="ARBA00018591"/>
    </source>
</evidence>
<comment type="similarity">
    <text evidence="3">In the C-terminal section; belongs to the NnrD/CARKD family.</text>
</comment>